<evidence type="ECO:0000256" key="1">
    <source>
        <dbReference type="ARBA" id="ARBA00005952"/>
    </source>
</evidence>
<gene>
    <name evidence="7" type="ORF">POL25_22600</name>
</gene>
<keyword evidence="4" id="KW-0805">Transcription regulation</keyword>
<dbReference type="InterPro" id="IPR011605">
    <property type="entry name" value="NusB_fam"/>
</dbReference>
<feature type="domain" description="NusB/RsmB/TIM44" evidence="6">
    <location>
        <begin position="16"/>
        <end position="148"/>
    </location>
</feature>
<comment type="caution">
    <text evidence="7">The sequence shown here is derived from an EMBL/GenBank/DDBJ whole genome shotgun (WGS) entry which is preliminary data.</text>
</comment>
<keyword evidence="5" id="KW-0804">Transcription</keyword>
<dbReference type="SUPFAM" id="SSF48013">
    <property type="entry name" value="NusB-like"/>
    <property type="match status" value="1"/>
</dbReference>
<dbReference type="PANTHER" id="PTHR11078:SF3">
    <property type="entry name" value="ANTITERMINATION NUSB DOMAIN-CONTAINING PROTEIN"/>
    <property type="match status" value="1"/>
</dbReference>
<dbReference type="InterPro" id="IPR035926">
    <property type="entry name" value="NusB-like_sf"/>
</dbReference>
<reference evidence="7 8" key="1">
    <citation type="submission" date="2022-11" db="EMBL/GenBank/DDBJ databases">
        <title>Minimal conservation of predation-associated metabolite biosynthetic gene clusters underscores biosynthetic potential of Myxococcota including descriptions for ten novel species: Archangium lansinium sp. nov., Myxococcus landrumus sp. nov., Nannocystis bai.</title>
        <authorList>
            <person name="Ahearne A."/>
            <person name="Stevens C."/>
            <person name="Dowd S."/>
        </authorList>
    </citation>
    <scope>NUCLEOTIDE SEQUENCE [LARGE SCALE GENOMIC DNA]</scope>
    <source>
        <strain evidence="7 8">BB15-2</strain>
    </source>
</reference>
<dbReference type="RefSeq" id="WP_272088212.1">
    <property type="nucleotide sequence ID" value="NZ_JAQNDL010000002.1"/>
</dbReference>
<keyword evidence="8" id="KW-1185">Reference proteome</keyword>
<evidence type="ECO:0000256" key="5">
    <source>
        <dbReference type="ARBA" id="ARBA00023163"/>
    </source>
</evidence>
<dbReference type="EMBL" id="JAQNDL010000002">
    <property type="protein sequence ID" value="MDC0719711.1"/>
    <property type="molecule type" value="Genomic_DNA"/>
</dbReference>
<accession>A0ABT5E1F6</accession>
<keyword evidence="2" id="KW-0889">Transcription antitermination</keyword>
<evidence type="ECO:0000256" key="3">
    <source>
        <dbReference type="ARBA" id="ARBA00022884"/>
    </source>
</evidence>
<dbReference type="Proteomes" id="UP001221686">
    <property type="component" value="Unassembled WGS sequence"/>
</dbReference>
<evidence type="ECO:0000313" key="8">
    <source>
        <dbReference type="Proteomes" id="UP001221686"/>
    </source>
</evidence>
<keyword evidence="3" id="KW-0694">RNA-binding</keyword>
<evidence type="ECO:0000256" key="2">
    <source>
        <dbReference type="ARBA" id="ARBA00022814"/>
    </source>
</evidence>
<protein>
    <submittedName>
        <fullName evidence="7">Transcription antitermination protein NusB</fullName>
    </submittedName>
</protein>
<sequence>MADAKPPRHPQRAQGREVALLALCHLESYRPEERARALELFWAHVPAEAGDGGQELRGWVADPKVVEFARRLLAVNSERATEIDAAIEATSRSWRLARMDRVDRNVLRLVGAESLGLSETPRVVIVSEAVRLAARYGSERSAPFVNGVAQALAGKLRGEVREAREDG</sequence>
<evidence type="ECO:0000259" key="6">
    <source>
        <dbReference type="Pfam" id="PF01029"/>
    </source>
</evidence>
<comment type="similarity">
    <text evidence="1">Belongs to the NusB family.</text>
</comment>
<dbReference type="Gene3D" id="1.10.940.10">
    <property type="entry name" value="NusB-like"/>
    <property type="match status" value="1"/>
</dbReference>
<dbReference type="Pfam" id="PF01029">
    <property type="entry name" value="NusB"/>
    <property type="match status" value="1"/>
</dbReference>
<proteinExistence type="inferred from homology"/>
<dbReference type="PANTHER" id="PTHR11078">
    <property type="entry name" value="N UTILIZATION SUBSTANCE PROTEIN B-RELATED"/>
    <property type="match status" value="1"/>
</dbReference>
<organism evidence="7 8">
    <name type="scientific">Nannocystis bainbridge</name>
    <dbReference type="NCBI Taxonomy" id="2995303"/>
    <lineage>
        <taxon>Bacteria</taxon>
        <taxon>Pseudomonadati</taxon>
        <taxon>Myxococcota</taxon>
        <taxon>Polyangia</taxon>
        <taxon>Nannocystales</taxon>
        <taxon>Nannocystaceae</taxon>
        <taxon>Nannocystis</taxon>
    </lineage>
</organism>
<evidence type="ECO:0000313" key="7">
    <source>
        <dbReference type="EMBL" id="MDC0719711.1"/>
    </source>
</evidence>
<dbReference type="InterPro" id="IPR006027">
    <property type="entry name" value="NusB_RsmB_TIM44"/>
</dbReference>
<evidence type="ECO:0000256" key="4">
    <source>
        <dbReference type="ARBA" id="ARBA00023015"/>
    </source>
</evidence>
<name>A0ABT5E1F6_9BACT</name>